<feature type="domain" description="Magnesium chelatase ChlI-like catalytic" evidence="1">
    <location>
        <begin position="2"/>
        <end position="85"/>
    </location>
</feature>
<dbReference type="Pfam" id="PF01078">
    <property type="entry name" value="Mg_chelatase"/>
    <property type="match status" value="1"/>
</dbReference>
<accession>A0A1I0U0A1</accession>
<dbReference type="PANTHER" id="PTHR32039">
    <property type="entry name" value="MAGNESIUM-CHELATASE SUBUNIT CHLI"/>
    <property type="match status" value="1"/>
</dbReference>
<dbReference type="InterPro" id="IPR045006">
    <property type="entry name" value="CHLI-like"/>
</dbReference>
<dbReference type="SUPFAM" id="SSF52540">
    <property type="entry name" value="P-loop containing nucleoside triphosphate hydrolases"/>
    <property type="match status" value="1"/>
</dbReference>
<dbReference type="STRING" id="186116.SAMN05192569_10972"/>
<evidence type="ECO:0000313" key="3">
    <source>
        <dbReference type="Proteomes" id="UP000198650"/>
    </source>
</evidence>
<proteinExistence type="predicted"/>
<dbReference type="InterPro" id="IPR000523">
    <property type="entry name" value="Mg_chelatse_chII-like_cat_dom"/>
</dbReference>
<keyword evidence="3" id="KW-1185">Reference proteome</keyword>
<evidence type="ECO:0000313" key="2">
    <source>
        <dbReference type="EMBL" id="SFA57474.1"/>
    </source>
</evidence>
<sequence>MPVTAQNYSASSVSLIGGGTHPKPGEVSLAHRGVLFLDEMAEFAKKTLDMLRQPLETGKVTISRISSTVTYPADFILLGAMNPCDI</sequence>
<protein>
    <submittedName>
        <fullName evidence="2">Magnesium chelatase family protein</fullName>
    </submittedName>
</protein>
<dbReference type="EMBL" id="FOJS01000097">
    <property type="protein sequence ID" value="SFA57474.1"/>
    <property type="molecule type" value="Genomic_DNA"/>
</dbReference>
<name>A0A1I0U0A1_9BACL</name>
<dbReference type="AlphaFoldDB" id="A0A1I0U0A1"/>
<reference evidence="3" key="1">
    <citation type="submission" date="2016-10" db="EMBL/GenBank/DDBJ databases">
        <authorList>
            <person name="Varghese N."/>
            <person name="Submissions S."/>
        </authorList>
    </citation>
    <scope>NUCLEOTIDE SEQUENCE [LARGE SCALE GENOMIC DNA]</scope>
    <source>
        <strain evidence="3">M1</strain>
    </source>
</reference>
<organism evidence="2 3">
    <name type="scientific">Parageobacillus thermantarcticus</name>
    <dbReference type="NCBI Taxonomy" id="186116"/>
    <lineage>
        <taxon>Bacteria</taxon>
        <taxon>Bacillati</taxon>
        <taxon>Bacillota</taxon>
        <taxon>Bacilli</taxon>
        <taxon>Bacillales</taxon>
        <taxon>Anoxybacillaceae</taxon>
        <taxon>Parageobacillus</taxon>
    </lineage>
</organism>
<dbReference type="Proteomes" id="UP000198650">
    <property type="component" value="Unassembled WGS sequence"/>
</dbReference>
<evidence type="ECO:0000259" key="1">
    <source>
        <dbReference type="Pfam" id="PF01078"/>
    </source>
</evidence>
<dbReference type="GO" id="GO:0005524">
    <property type="term" value="F:ATP binding"/>
    <property type="evidence" value="ECO:0007669"/>
    <property type="project" value="InterPro"/>
</dbReference>
<dbReference type="PANTHER" id="PTHR32039:SF7">
    <property type="entry name" value="COMPETENCE PROTEIN COMM"/>
    <property type="match status" value="1"/>
</dbReference>
<dbReference type="InterPro" id="IPR027417">
    <property type="entry name" value="P-loop_NTPase"/>
</dbReference>
<gene>
    <name evidence="2" type="ORF">SAMN05192569_10972</name>
</gene>
<dbReference type="Gene3D" id="3.40.50.300">
    <property type="entry name" value="P-loop containing nucleotide triphosphate hydrolases"/>
    <property type="match status" value="1"/>
</dbReference>